<feature type="transmembrane region" description="Helical" evidence="1">
    <location>
        <begin position="16"/>
        <end position="36"/>
    </location>
</feature>
<comment type="caution">
    <text evidence="2">The sequence shown here is derived from an EMBL/GenBank/DDBJ whole genome shotgun (WGS) entry which is preliminary data.</text>
</comment>
<organism evidence="2 3">
    <name type="scientific">Dactylosporangium darangshiense</name>
    <dbReference type="NCBI Taxonomy" id="579108"/>
    <lineage>
        <taxon>Bacteria</taxon>
        <taxon>Bacillati</taxon>
        <taxon>Actinomycetota</taxon>
        <taxon>Actinomycetes</taxon>
        <taxon>Micromonosporales</taxon>
        <taxon>Micromonosporaceae</taxon>
        <taxon>Dactylosporangium</taxon>
    </lineage>
</organism>
<keyword evidence="1" id="KW-1133">Transmembrane helix</keyword>
<sequence length="51" mass="5535">MYCKVEPVMREPTPRWVKAFVVAGIVVAVLVVVMLVSGHGPGQHMHHGGAR</sequence>
<name>A0ABP8DSH8_9ACTN</name>
<proteinExistence type="predicted"/>
<reference evidence="3" key="1">
    <citation type="journal article" date="2019" name="Int. J. Syst. Evol. Microbiol.">
        <title>The Global Catalogue of Microorganisms (GCM) 10K type strain sequencing project: providing services to taxonomists for standard genome sequencing and annotation.</title>
        <authorList>
            <consortium name="The Broad Institute Genomics Platform"/>
            <consortium name="The Broad Institute Genome Sequencing Center for Infectious Disease"/>
            <person name="Wu L."/>
            <person name="Ma J."/>
        </authorList>
    </citation>
    <scope>NUCLEOTIDE SEQUENCE [LARGE SCALE GENOMIC DNA]</scope>
    <source>
        <strain evidence="3">JCM 17441</strain>
    </source>
</reference>
<keyword evidence="3" id="KW-1185">Reference proteome</keyword>
<keyword evidence="1" id="KW-0472">Membrane</keyword>
<dbReference type="Proteomes" id="UP001500620">
    <property type="component" value="Unassembled WGS sequence"/>
</dbReference>
<evidence type="ECO:0000313" key="2">
    <source>
        <dbReference type="EMBL" id="GAA4262874.1"/>
    </source>
</evidence>
<evidence type="ECO:0000313" key="3">
    <source>
        <dbReference type="Proteomes" id="UP001500620"/>
    </source>
</evidence>
<protein>
    <submittedName>
        <fullName evidence="2">Uncharacterized protein</fullName>
    </submittedName>
</protein>
<accession>A0ABP8DSH8</accession>
<keyword evidence="1" id="KW-0812">Transmembrane</keyword>
<dbReference type="EMBL" id="BAABAT010000056">
    <property type="protein sequence ID" value="GAA4262874.1"/>
    <property type="molecule type" value="Genomic_DNA"/>
</dbReference>
<gene>
    <name evidence="2" type="ORF">GCM10022255_102310</name>
</gene>
<evidence type="ECO:0000256" key="1">
    <source>
        <dbReference type="SAM" id="Phobius"/>
    </source>
</evidence>